<evidence type="ECO:0000256" key="4">
    <source>
        <dbReference type="ARBA" id="ARBA00022989"/>
    </source>
</evidence>
<evidence type="ECO:0000256" key="6">
    <source>
        <dbReference type="SAM" id="Phobius"/>
    </source>
</evidence>
<keyword evidence="2" id="KW-1003">Cell membrane</keyword>
<dbReference type="Proteomes" id="UP000199548">
    <property type="component" value="Unassembled WGS sequence"/>
</dbReference>
<keyword evidence="3 6" id="KW-0812">Transmembrane</keyword>
<feature type="transmembrane region" description="Helical" evidence="6">
    <location>
        <begin position="219"/>
        <end position="243"/>
    </location>
</feature>
<dbReference type="PANTHER" id="PTHR23513:SF11">
    <property type="entry name" value="STAPHYLOFERRIN A TRANSPORTER"/>
    <property type="match status" value="1"/>
</dbReference>
<proteinExistence type="predicted"/>
<dbReference type="InterPro" id="IPR036259">
    <property type="entry name" value="MFS_trans_sf"/>
</dbReference>
<feature type="transmembrane region" description="Helical" evidence="6">
    <location>
        <begin position="372"/>
        <end position="389"/>
    </location>
</feature>
<reference evidence="7 8" key="1">
    <citation type="submission" date="2016-10" db="EMBL/GenBank/DDBJ databases">
        <authorList>
            <person name="de Groot N.N."/>
        </authorList>
    </citation>
    <scope>NUCLEOTIDE SEQUENCE [LARGE SCALE GENOMIC DNA]</scope>
    <source>
        <strain evidence="7 8">LMG 23650</strain>
    </source>
</reference>
<evidence type="ECO:0000313" key="7">
    <source>
        <dbReference type="EMBL" id="SFK04499.1"/>
    </source>
</evidence>
<feature type="transmembrane region" description="Helical" evidence="6">
    <location>
        <begin position="40"/>
        <end position="60"/>
    </location>
</feature>
<dbReference type="SUPFAM" id="SSF103473">
    <property type="entry name" value="MFS general substrate transporter"/>
    <property type="match status" value="1"/>
</dbReference>
<name>A0A1I3WB83_9BURK</name>
<dbReference type="GO" id="GO:0005886">
    <property type="term" value="C:plasma membrane"/>
    <property type="evidence" value="ECO:0007669"/>
    <property type="project" value="UniProtKB-SubCell"/>
</dbReference>
<feature type="transmembrane region" description="Helical" evidence="6">
    <location>
        <begin position="340"/>
        <end position="366"/>
    </location>
</feature>
<evidence type="ECO:0000256" key="2">
    <source>
        <dbReference type="ARBA" id="ARBA00022475"/>
    </source>
</evidence>
<feature type="transmembrane region" description="Helical" evidence="6">
    <location>
        <begin position="168"/>
        <end position="191"/>
    </location>
</feature>
<organism evidence="7 8">
    <name type="scientific">Paraburkholderia megapolitana</name>
    <dbReference type="NCBI Taxonomy" id="420953"/>
    <lineage>
        <taxon>Bacteria</taxon>
        <taxon>Pseudomonadati</taxon>
        <taxon>Pseudomonadota</taxon>
        <taxon>Betaproteobacteria</taxon>
        <taxon>Burkholderiales</taxon>
        <taxon>Burkholderiaceae</taxon>
        <taxon>Paraburkholderia</taxon>
    </lineage>
</organism>
<dbReference type="STRING" id="420953.SAMN05192543_11738"/>
<sequence>MSKPLTVFSRYLSLESALAVYLGIWNATVPLIIIKHGGSLDLTIYETVLALSAIVAMPLLAARVEKMHRASALKLGCFGIFVSGIARVILLSNSYSLWLLTVIDVGGVCSFAAVQPLLGVYPAESVERDRVARAYRVRRVFSTIGRVAGPLVAAAALLYFVAPGVLLIAAFIGLVGLGYSMSLPRGGVIAVDRRRTVRQRIQEIVYGVRLKLALPPERFLTIVNFSLNVATVATVPMVIPTIIRANHLPDSSAGLFNAVFAGGAVTGVLLFGRLIANGVRQRQKFIGLWVALFVSLSSLTLMSNLVALTGALFAAGAFIATLSLVGVDRQTVSIPTGGRIRLTAAALMIGQLSSSVAFVVVGTFISRFGFDSMWMLYCGISVFVIAMSLKVKGIWHFLEDTKEAESYYERTHPRLVQRFFV</sequence>
<evidence type="ECO:0000256" key="1">
    <source>
        <dbReference type="ARBA" id="ARBA00004651"/>
    </source>
</evidence>
<feature type="transmembrane region" description="Helical" evidence="6">
    <location>
        <begin position="308"/>
        <end position="328"/>
    </location>
</feature>
<comment type="subcellular location">
    <subcellularLocation>
        <location evidence="1">Cell membrane</location>
        <topology evidence="1">Multi-pass membrane protein</topology>
    </subcellularLocation>
</comment>
<keyword evidence="4 6" id="KW-1133">Transmembrane helix</keyword>
<feature type="transmembrane region" description="Helical" evidence="6">
    <location>
        <begin position="72"/>
        <end position="91"/>
    </location>
</feature>
<keyword evidence="5 6" id="KW-0472">Membrane</keyword>
<dbReference type="CDD" id="cd06174">
    <property type="entry name" value="MFS"/>
    <property type="match status" value="1"/>
</dbReference>
<feature type="transmembrane region" description="Helical" evidence="6">
    <location>
        <begin position="12"/>
        <end position="34"/>
    </location>
</feature>
<protein>
    <submittedName>
        <fullName evidence="7">MFS transporter, ENTS family, enterobactin (Siderophore) exporter</fullName>
    </submittedName>
</protein>
<accession>A0A1I3WB83</accession>
<evidence type="ECO:0000256" key="5">
    <source>
        <dbReference type="ARBA" id="ARBA00023136"/>
    </source>
</evidence>
<dbReference type="AlphaFoldDB" id="A0A1I3WB83"/>
<evidence type="ECO:0000313" key="8">
    <source>
        <dbReference type="Proteomes" id="UP000199548"/>
    </source>
</evidence>
<feature type="transmembrane region" description="Helical" evidence="6">
    <location>
        <begin position="255"/>
        <end position="276"/>
    </location>
</feature>
<keyword evidence="8" id="KW-1185">Reference proteome</keyword>
<dbReference type="PANTHER" id="PTHR23513">
    <property type="entry name" value="INTEGRAL MEMBRANE EFFLUX PROTEIN-RELATED"/>
    <property type="match status" value="1"/>
</dbReference>
<feature type="transmembrane region" description="Helical" evidence="6">
    <location>
        <begin position="140"/>
        <end position="162"/>
    </location>
</feature>
<evidence type="ECO:0000256" key="3">
    <source>
        <dbReference type="ARBA" id="ARBA00022692"/>
    </source>
</evidence>
<dbReference type="EMBL" id="FOQU01000017">
    <property type="protein sequence ID" value="SFK04499.1"/>
    <property type="molecule type" value="Genomic_DNA"/>
</dbReference>
<feature type="transmembrane region" description="Helical" evidence="6">
    <location>
        <begin position="97"/>
        <end position="119"/>
    </location>
</feature>
<dbReference type="Gene3D" id="1.20.1250.20">
    <property type="entry name" value="MFS general substrate transporter like domains"/>
    <property type="match status" value="1"/>
</dbReference>
<feature type="transmembrane region" description="Helical" evidence="6">
    <location>
        <begin position="285"/>
        <end position="302"/>
    </location>
</feature>
<gene>
    <name evidence="7" type="ORF">SAMN05192543_11738</name>
</gene>